<accession>A0A9K3K9G7</accession>
<dbReference type="CDD" id="cd01171">
    <property type="entry name" value="YXKO-related"/>
    <property type="match status" value="1"/>
</dbReference>
<dbReference type="GO" id="GO:0005524">
    <property type="term" value="F:ATP binding"/>
    <property type="evidence" value="ECO:0007669"/>
    <property type="project" value="UniProtKB-KW"/>
</dbReference>
<feature type="binding site" evidence="3">
    <location>
        <position position="264"/>
    </location>
    <ligand>
        <name>(6S)-NADPHX</name>
        <dbReference type="ChEBI" id="CHEBI:64076"/>
    </ligand>
</feature>
<evidence type="ECO:0000256" key="2">
    <source>
        <dbReference type="ARBA" id="ARBA00022840"/>
    </source>
</evidence>
<gene>
    <name evidence="5" type="ORF">IV203_024688</name>
    <name evidence="6" type="ORF">IV203_025306</name>
</gene>
<dbReference type="EMBL" id="JAGRRH010000031">
    <property type="protein sequence ID" value="KAG7339649.1"/>
    <property type="molecule type" value="Genomic_DNA"/>
</dbReference>
<evidence type="ECO:0000259" key="4">
    <source>
        <dbReference type="PROSITE" id="PS51383"/>
    </source>
</evidence>
<keyword evidence="3" id="KW-0597">Phosphoprotein</keyword>
<comment type="cofactor">
    <cofactor evidence="3">
        <name>Mg(2+)</name>
        <dbReference type="ChEBI" id="CHEBI:18420"/>
    </cofactor>
</comment>
<feature type="binding site" evidence="3">
    <location>
        <position position="153"/>
    </location>
    <ligand>
        <name>(6S)-NADPHX</name>
        <dbReference type="ChEBI" id="CHEBI:64076"/>
    </ligand>
</feature>
<evidence type="ECO:0000256" key="1">
    <source>
        <dbReference type="ARBA" id="ARBA00022741"/>
    </source>
</evidence>
<evidence type="ECO:0000313" key="7">
    <source>
        <dbReference type="Proteomes" id="UP000693970"/>
    </source>
</evidence>
<sequence length="340" mass="36774">MSSSSSLLSSSWNDNDGNNNNISSLGQQSLIRCIPPLSGDNYKGSSGRIGILGGSKRYTGAPYYAAMASLKVGADLSFVFCAEEAAIPIKCYSPELMVAPVYQSKEFDTTTTVLPNNEQIMDSNSHAQQLVDDMVHEVTSMMDKLHALVIGPGLGRCPMVFRAVSRIIQEAQSKHQLPLVLDADALFLLTQPEYWQILTNDSIVVLTPNAMERKRLDESNVVLPDTCVILEKGATDKIQPVNQQWQSFHCQEVGGLKRSGGIGDVLAGTVGTVLAWNNILTQQGSACKDDVPLACWTACCFVKRATKVAFGIHQRGMTAPDVLHALGPSINDMTNNAVNN</sequence>
<dbReference type="EC" id="4.2.1.93" evidence="3"/>
<dbReference type="PANTHER" id="PTHR12592:SF0">
    <property type="entry name" value="ATP-DEPENDENT (S)-NAD(P)H-HYDRATE DEHYDRATASE"/>
    <property type="match status" value="1"/>
</dbReference>
<protein>
    <recommendedName>
        <fullName evidence="3">ATP-dependent (S)-NAD(P)H-hydrate dehydratase</fullName>
        <ecNumber evidence="3">4.2.1.93</ecNumber>
    </recommendedName>
    <alternativeName>
        <fullName evidence="3">ATP-dependent NAD(P)HX dehydratase</fullName>
    </alternativeName>
</protein>
<dbReference type="GO" id="GO:0046496">
    <property type="term" value="P:nicotinamide nucleotide metabolic process"/>
    <property type="evidence" value="ECO:0007669"/>
    <property type="project" value="UniProtKB-UniRule"/>
</dbReference>
<keyword evidence="2 3" id="KW-0067">ATP-binding</keyword>
<comment type="catalytic activity">
    <reaction evidence="3">
        <text>(6S)-NADPHX + ATP = ADP + phosphate + NADPH + H(+)</text>
        <dbReference type="Rhea" id="RHEA:32231"/>
        <dbReference type="ChEBI" id="CHEBI:15378"/>
        <dbReference type="ChEBI" id="CHEBI:30616"/>
        <dbReference type="ChEBI" id="CHEBI:43474"/>
        <dbReference type="ChEBI" id="CHEBI:57783"/>
        <dbReference type="ChEBI" id="CHEBI:64076"/>
        <dbReference type="ChEBI" id="CHEBI:456216"/>
        <dbReference type="EC" id="4.2.1.93"/>
    </reaction>
</comment>
<comment type="caution">
    <text evidence="5">The sequence shown here is derived from an EMBL/GenBank/DDBJ whole genome shotgun (WGS) entry which is preliminary data.</text>
</comment>
<keyword evidence="3" id="KW-0520">NAD</keyword>
<dbReference type="PANTHER" id="PTHR12592">
    <property type="entry name" value="ATP-DEPENDENT (S)-NAD(P)H-HYDRATE DEHYDRATASE FAMILY MEMBER"/>
    <property type="match status" value="1"/>
</dbReference>
<reference evidence="5" key="2">
    <citation type="submission" date="2021-04" db="EMBL/GenBank/DDBJ databases">
        <authorList>
            <person name="Podell S."/>
        </authorList>
    </citation>
    <scope>NUCLEOTIDE SEQUENCE</scope>
    <source>
        <strain evidence="5">Hildebrandi</strain>
    </source>
</reference>
<dbReference type="GO" id="GO:0047453">
    <property type="term" value="F:ATP-dependent NAD(P)H-hydrate dehydratase activity"/>
    <property type="evidence" value="ECO:0007669"/>
    <property type="project" value="UniProtKB-UniRule"/>
</dbReference>
<dbReference type="HAMAP" id="MF_01965">
    <property type="entry name" value="NADHX_dehydratase"/>
    <property type="match status" value="1"/>
</dbReference>
<comment type="similarity">
    <text evidence="3">Belongs to the NnrD/CARKD family.</text>
</comment>
<comment type="catalytic activity">
    <reaction evidence="3">
        <text>(6S)-NADHX + ATP = ADP + phosphate + NADH + H(+)</text>
        <dbReference type="Rhea" id="RHEA:19017"/>
        <dbReference type="ChEBI" id="CHEBI:15378"/>
        <dbReference type="ChEBI" id="CHEBI:30616"/>
        <dbReference type="ChEBI" id="CHEBI:43474"/>
        <dbReference type="ChEBI" id="CHEBI:57945"/>
        <dbReference type="ChEBI" id="CHEBI:64074"/>
        <dbReference type="ChEBI" id="CHEBI:456216"/>
        <dbReference type="EC" id="4.2.1.93"/>
    </reaction>
</comment>
<proteinExistence type="inferred from homology"/>
<keyword evidence="3" id="KW-0456">Lyase</keyword>
<dbReference type="NCBIfam" id="TIGR00196">
    <property type="entry name" value="yjeF_cterm"/>
    <property type="match status" value="1"/>
</dbReference>
<evidence type="ECO:0000256" key="3">
    <source>
        <dbReference type="HAMAP-Rule" id="MF_03157"/>
    </source>
</evidence>
<evidence type="ECO:0000313" key="6">
    <source>
        <dbReference type="EMBL" id="KAG7362422.1"/>
    </source>
</evidence>
<keyword evidence="7" id="KW-1185">Reference proteome</keyword>
<comment type="function">
    <text evidence="3">Catalyzes the dehydration of the S-form of NAD(P)HX at the expense of ATP, which is converted to ADP. Together with NAD(P)HX epimerase, which catalyzes the epimerization of the S- and R-forms, the enzyme allows the repair of both epimers of NAD(P)HX, a damaged form of NAD(P)H that is a result of enzymatic or heat-dependent hydration.</text>
</comment>
<feature type="binding site" evidence="3">
    <location>
        <begin position="232"/>
        <end position="236"/>
    </location>
    <ligand>
        <name>ATP</name>
        <dbReference type="ChEBI" id="CHEBI:30616"/>
    </ligand>
</feature>
<dbReference type="Proteomes" id="UP000693970">
    <property type="component" value="Unassembled WGS sequence"/>
</dbReference>
<dbReference type="Pfam" id="PF01256">
    <property type="entry name" value="Carb_kinase"/>
    <property type="match status" value="1"/>
</dbReference>
<dbReference type="InterPro" id="IPR000631">
    <property type="entry name" value="CARKD"/>
</dbReference>
<name>A0A9K3K9G7_9STRA</name>
<evidence type="ECO:0000313" key="5">
    <source>
        <dbReference type="EMBL" id="KAG7339649.1"/>
    </source>
</evidence>
<feature type="domain" description="YjeF C-terminal" evidence="4">
    <location>
        <begin position="26"/>
        <end position="333"/>
    </location>
</feature>
<feature type="binding site" evidence="3">
    <location>
        <begin position="209"/>
        <end position="215"/>
    </location>
    <ligand>
        <name>(6S)-NADPHX</name>
        <dbReference type="ChEBI" id="CHEBI:64076"/>
    </ligand>
</feature>
<dbReference type="InterPro" id="IPR017953">
    <property type="entry name" value="Carbohydrate_kinase_pred_CS"/>
</dbReference>
<dbReference type="GO" id="GO:0110051">
    <property type="term" value="P:metabolite repair"/>
    <property type="evidence" value="ECO:0007669"/>
    <property type="project" value="TreeGrafter"/>
</dbReference>
<dbReference type="OrthoDB" id="8110916at2759"/>
<dbReference type="PROSITE" id="PS01050">
    <property type="entry name" value="YJEF_C_2"/>
    <property type="match status" value="1"/>
</dbReference>
<dbReference type="AlphaFoldDB" id="A0A9K3K9G7"/>
<reference evidence="5" key="1">
    <citation type="journal article" date="2021" name="Sci. Rep.">
        <title>Diploid genomic architecture of Nitzschia inconspicua, an elite biomass production diatom.</title>
        <authorList>
            <person name="Oliver A."/>
            <person name="Podell S."/>
            <person name="Pinowska A."/>
            <person name="Traller J.C."/>
            <person name="Smith S.R."/>
            <person name="McClure R."/>
            <person name="Beliaev A."/>
            <person name="Bohutskyi P."/>
            <person name="Hill E.A."/>
            <person name="Rabines A."/>
            <person name="Zheng H."/>
            <person name="Allen L.Z."/>
            <person name="Kuo A."/>
            <person name="Grigoriev I.V."/>
            <person name="Allen A.E."/>
            <person name="Hazlebeck D."/>
            <person name="Allen E.E."/>
        </authorList>
    </citation>
    <scope>NUCLEOTIDE SEQUENCE</scope>
    <source>
        <strain evidence="5">Hildebrandi</strain>
    </source>
</reference>
<feature type="binding site" evidence="3">
    <location>
        <begin position="254"/>
        <end position="263"/>
    </location>
    <ligand>
        <name>ATP</name>
        <dbReference type="ChEBI" id="CHEBI:30616"/>
    </ligand>
</feature>
<dbReference type="EMBL" id="JAGRRH010000011">
    <property type="protein sequence ID" value="KAG7362422.1"/>
    <property type="molecule type" value="Genomic_DNA"/>
</dbReference>
<keyword evidence="1 3" id="KW-0547">Nucleotide-binding</keyword>
<organism evidence="5 7">
    <name type="scientific">Nitzschia inconspicua</name>
    <dbReference type="NCBI Taxonomy" id="303405"/>
    <lineage>
        <taxon>Eukaryota</taxon>
        <taxon>Sar</taxon>
        <taxon>Stramenopiles</taxon>
        <taxon>Ochrophyta</taxon>
        <taxon>Bacillariophyta</taxon>
        <taxon>Bacillariophyceae</taxon>
        <taxon>Bacillariophycidae</taxon>
        <taxon>Bacillariales</taxon>
        <taxon>Bacillariaceae</taxon>
        <taxon>Nitzschia</taxon>
    </lineage>
</organism>
<dbReference type="PROSITE" id="PS51383">
    <property type="entry name" value="YJEF_C_3"/>
    <property type="match status" value="1"/>
</dbReference>